<evidence type="ECO:0000256" key="1">
    <source>
        <dbReference type="ARBA" id="ARBA00022729"/>
    </source>
</evidence>
<dbReference type="InterPro" id="IPR036058">
    <property type="entry name" value="Kazal_dom_sf"/>
</dbReference>
<reference evidence="5" key="1">
    <citation type="submission" date="2025-08" db="UniProtKB">
        <authorList>
            <consortium name="Ensembl"/>
        </authorList>
    </citation>
    <scope>IDENTIFICATION</scope>
</reference>
<organism evidence="5 6">
    <name type="scientific">Eptatretus burgeri</name>
    <name type="common">Inshore hagfish</name>
    <dbReference type="NCBI Taxonomy" id="7764"/>
    <lineage>
        <taxon>Eukaryota</taxon>
        <taxon>Metazoa</taxon>
        <taxon>Chordata</taxon>
        <taxon>Craniata</taxon>
        <taxon>Vertebrata</taxon>
        <taxon>Cyclostomata</taxon>
        <taxon>Myxini</taxon>
        <taxon>Myxiniformes</taxon>
        <taxon>Myxinidae</taxon>
        <taxon>Eptatretinae</taxon>
        <taxon>Eptatretus</taxon>
    </lineage>
</organism>
<keyword evidence="3" id="KW-0325">Glycoprotein</keyword>
<keyword evidence="1" id="KW-0732">Signal</keyword>
<dbReference type="Ensembl" id="ENSEBUT00000019467.1">
    <property type="protein sequence ID" value="ENSEBUP00000018891.1"/>
    <property type="gene ID" value="ENSEBUG00000011779.1"/>
</dbReference>
<dbReference type="GO" id="GO:0005518">
    <property type="term" value="F:collagen binding"/>
    <property type="evidence" value="ECO:0007669"/>
    <property type="project" value="TreeGrafter"/>
</dbReference>
<accession>A0A8C4QQ19</accession>
<sequence length="137" mass="16090">HWYIEAREEAFVKKQLVLSIWKDDRWHGWNLAKPFDQGLDPAKDPCRNVKCGRYKVCIAQAYRTAVCISRRHLAHSMKKLKESPKPISSMSVMTCKHCRVRTPSPVCGSDDHTYSSLVMSYRNEPLHRWFLTFYFLA</sequence>
<dbReference type="SUPFAM" id="SSF100895">
    <property type="entry name" value="Kazal-type serine protease inhibitors"/>
    <property type="match status" value="1"/>
</dbReference>
<dbReference type="AlphaFoldDB" id="A0A8C4QQ19"/>
<keyword evidence="6" id="KW-1185">Reference proteome</keyword>
<evidence type="ECO:0000259" key="4">
    <source>
        <dbReference type="Pfam" id="PF07648"/>
    </source>
</evidence>
<name>A0A8C4QQ19_EPTBU</name>
<dbReference type="Pfam" id="PF07648">
    <property type="entry name" value="Kazal_2"/>
    <property type="match status" value="1"/>
</dbReference>
<evidence type="ECO:0000256" key="2">
    <source>
        <dbReference type="ARBA" id="ARBA00023157"/>
    </source>
</evidence>
<dbReference type="GO" id="GO:0005615">
    <property type="term" value="C:extracellular space"/>
    <property type="evidence" value="ECO:0007669"/>
    <property type="project" value="TreeGrafter"/>
</dbReference>
<evidence type="ECO:0000313" key="6">
    <source>
        <dbReference type="Proteomes" id="UP000694388"/>
    </source>
</evidence>
<dbReference type="PANTHER" id="PTHR13866">
    <property type="entry name" value="SPARC OSTEONECTIN"/>
    <property type="match status" value="1"/>
</dbReference>
<dbReference type="PANTHER" id="PTHR13866:SF30">
    <property type="match status" value="1"/>
</dbReference>
<reference evidence="5" key="2">
    <citation type="submission" date="2025-09" db="UniProtKB">
        <authorList>
            <consortium name="Ensembl"/>
        </authorList>
    </citation>
    <scope>IDENTIFICATION</scope>
</reference>
<evidence type="ECO:0000256" key="3">
    <source>
        <dbReference type="ARBA" id="ARBA00023180"/>
    </source>
</evidence>
<dbReference type="GeneTree" id="ENSGT00940000157828"/>
<protein>
    <recommendedName>
        <fullName evidence="4">Kazal-like domain-containing protein</fullName>
    </recommendedName>
</protein>
<keyword evidence="2" id="KW-1015">Disulfide bond</keyword>
<dbReference type="GO" id="GO:0005509">
    <property type="term" value="F:calcium ion binding"/>
    <property type="evidence" value="ECO:0007669"/>
    <property type="project" value="TreeGrafter"/>
</dbReference>
<dbReference type="Gene3D" id="3.30.60.30">
    <property type="match status" value="1"/>
</dbReference>
<dbReference type="GO" id="GO:0050840">
    <property type="term" value="F:extracellular matrix binding"/>
    <property type="evidence" value="ECO:0007669"/>
    <property type="project" value="TreeGrafter"/>
</dbReference>
<evidence type="ECO:0000313" key="5">
    <source>
        <dbReference type="Ensembl" id="ENSEBUP00000018891.1"/>
    </source>
</evidence>
<dbReference type="InterPro" id="IPR002350">
    <property type="entry name" value="Kazal_dom"/>
</dbReference>
<feature type="domain" description="Kazal-like" evidence="4">
    <location>
        <begin position="94"/>
        <end position="116"/>
    </location>
</feature>
<proteinExistence type="predicted"/>
<dbReference type="Proteomes" id="UP000694388">
    <property type="component" value="Unplaced"/>
</dbReference>